<gene>
    <name evidence="1" type="ORF">GCM10009067_28530</name>
</gene>
<accession>A0A830ETE1</accession>
<comment type="caution">
    <text evidence="1">The sequence shown here is derived from an EMBL/GenBank/DDBJ whole genome shotgun (WGS) entry which is preliminary data.</text>
</comment>
<protein>
    <submittedName>
        <fullName evidence="1">Uncharacterized protein</fullName>
    </submittedName>
</protein>
<reference evidence="1" key="1">
    <citation type="journal article" date="2014" name="Int. J. Syst. Evol. Microbiol.">
        <title>Complete genome sequence of Corynebacterium casei LMG S-19264T (=DSM 44701T), isolated from a smear-ripened cheese.</title>
        <authorList>
            <consortium name="US DOE Joint Genome Institute (JGI-PGF)"/>
            <person name="Walter F."/>
            <person name="Albersmeier A."/>
            <person name="Kalinowski J."/>
            <person name="Ruckert C."/>
        </authorList>
    </citation>
    <scope>NUCLEOTIDE SEQUENCE</scope>
    <source>
        <strain evidence="1">JCM 19018</strain>
    </source>
</reference>
<dbReference type="AlphaFoldDB" id="A0A830ETE1"/>
<evidence type="ECO:0000313" key="2">
    <source>
        <dbReference type="Proteomes" id="UP000614221"/>
    </source>
</evidence>
<organism evidence="1 2">
    <name type="scientific">Haloarcula sebkhae</name>
    <dbReference type="NCBI Taxonomy" id="932660"/>
    <lineage>
        <taxon>Archaea</taxon>
        <taxon>Methanobacteriati</taxon>
        <taxon>Methanobacteriota</taxon>
        <taxon>Stenosarchaea group</taxon>
        <taxon>Halobacteria</taxon>
        <taxon>Halobacteriales</taxon>
        <taxon>Haloarculaceae</taxon>
        <taxon>Haloarcula</taxon>
    </lineage>
</organism>
<dbReference type="Proteomes" id="UP000614221">
    <property type="component" value="Unassembled WGS sequence"/>
</dbReference>
<sequence>MTQNPEDTEFGRCEATAKSSGQRCGRAAIGEHGKCDIHGGKSNRGEESTTFKHGLFSDHLSDEDREAVEKLDDVDDAEKLEELINWRLVRLRRYLREKNDADTESFFDKFDKMVQEGRKNGEPGLSAKQIKELAKALSMNNRAAQEEIDLVRKLIKAHDKIDGDGGGVGGLRDLFGGGDS</sequence>
<name>A0A830ETE1_9EURY</name>
<evidence type="ECO:0000313" key="1">
    <source>
        <dbReference type="EMBL" id="GGK74618.1"/>
    </source>
</evidence>
<dbReference type="EMBL" id="BMPD01000005">
    <property type="protein sequence ID" value="GGK74618.1"/>
    <property type="molecule type" value="Genomic_DNA"/>
</dbReference>
<dbReference type="OrthoDB" id="345964at2157"/>
<dbReference type="RefSeq" id="WP_188979480.1">
    <property type="nucleotide sequence ID" value="NZ_BMPD01000005.1"/>
</dbReference>
<proteinExistence type="predicted"/>
<reference evidence="1" key="2">
    <citation type="submission" date="2020-09" db="EMBL/GenBank/DDBJ databases">
        <authorList>
            <person name="Sun Q."/>
            <person name="Ohkuma M."/>
        </authorList>
    </citation>
    <scope>NUCLEOTIDE SEQUENCE</scope>
    <source>
        <strain evidence="1">JCM 19018</strain>
    </source>
</reference>